<dbReference type="FunFam" id="3.40.630.30:FF:000064">
    <property type="entry name" value="GNAT family acetyltransferase"/>
    <property type="match status" value="1"/>
</dbReference>
<dbReference type="SUPFAM" id="SSF55729">
    <property type="entry name" value="Acyl-CoA N-acyltransferases (Nat)"/>
    <property type="match status" value="1"/>
</dbReference>
<evidence type="ECO:0000313" key="5">
    <source>
        <dbReference type="EMBL" id="KAF2708607.1"/>
    </source>
</evidence>
<evidence type="ECO:0000256" key="3">
    <source>
        <dbReference type="ARBA" id="ARBA00023315"/>
    </source>
</evidence>
<gene>
    <name evidence="5" type="ORF">K504DRAFT_380085</name>
</gene>
<sequence>MASDGATIRHATREDVPTILALINELAVYENAADSVQATPELLLKNLSFEIPSIATSTTDPSFTPGHAKTILLISPEGEICGMGLYFYNFSTWTGTPGIYLEDLFVKPVYRGRGYGKAIIKALAKEVVRVGGSRLCWVCLNWNKPSLEFYAGLGATRMNEWVGLRLQDDALIKVAES</sequence>
<organism evidence="5 6">
    <name type="scientific">Pleomassaria siparia CBS 279.74</name>
    <dbReference type="NCBI Taxonomy" id="1314801"/>
    <lineage>
        <taxon>Eukaryota</taxon>
        <taxon>Fungi</taxon>
        <taxon>Dikarya</taxon>
        <taxon>Ascomycota</taxon>
        <taxon>Pezizomycotina</taxon>
        <taxon>Dothideomycetes</taxon>
        <taxon>Pleosporomycetidae</taxon>
        <taxon>Pleosporales</taxon>
        <taxon>Pleomassariaceae</taxon>
        <taxon>Pleomassaria</taxon>
    </lineage>
</organism>
<dbReference type="CDD" id="cd04301">
    <property type="entry name" value="NAT_SF"/>
    <property type="match status" value="1"/>
</dbReference>
<dbReference type="OrthoDB" id="7305308at2759"/>
<proteinExistence type="inferred from homology"/>
<evidence type="ECO:0000313" key="6">
    <source>
        <dbReference type="Proteomes" id="UP000799428"/>
    </source>
</evidence>
<dbReference type="PROSITE" id="PS51186">
    <property type="entry name" value="GNAT"/>
    <property type="match status" value="1"/>
</dbReference>
<dbReference type="PANTHER" id="PTHR10545:SF29">
    <property type="entry name" value="GH14572P-RELATED"/>
    <property type="match status" value="1"/>
</dbReference>
<dbReference type="Pfam" id="PF00583">
    <property type="entry name" value="Acetyltransf_1"/>
    <property type="match status" value="1"/>
</dbReference>
<evidence type="ECO:0000256" key="2">
    <source>
        <dbReference type="ARBA" id="ARBA00022679"/>
    </source>
</evidence>
<dbReference type="Gene3D" id="3.40.630.30">
    <property type="match status" value="1"/>
</dbReference>
<dbReference type="InterPro" id="IPR000182">
    <property type="entry name" value="GNAT_dom"/>
</dbReference>
<keyword evidence="3" id="KW-0012">Acyltransferase</keyword>
<name>A0A6G1K8B5_9PLEO</name>
<feature type="domain" description="N-acetyltransferase" evidence="4">
    <location>
        <begin position="6"/>
        <end position="176"/>
    </location>
</feature>
<keyword evidence="2 5" id="KW-0808">Transferase</keyword>
<keyword evidence="6" id="KW-1185">Reference proteome</keyword>
<dbReference type="Proteomes" id="UP000799428">
    <property type="component" value="Unassembled WGS sequence"/>
</dbReference>
<evidence type="ECO:0000256" key="1">
    <source>
        <dbReference type="ARBA" id="ARBA00008694"/>
    </source>
</evidence>
<dbReference type="PANTHER" id="PTHR10545">
    <property type="entry name" value="DIAMINE N-ACETYLTRANSFERASE"/>
    <property type="match status" value="1"/>
</dbReference>
<dbReference type="InterPro" id="IPR051016">
    <property type="entry name" value="Diverse_Substrate_AcTransf"/>
</dbReference>
<dbReference type="GO" id="GO:0008080">
    <property type="term" value="F:N-acetyltransferase activity"/>
    <property type="evidence" value="ECO:0007669"/>
    <property type="project" value="UniProtKB-ARBA"/>
</dbReference>
<comment type="similarity">
    <text evidence="1">Belongs to the acetyltransferase family.</text>
</comment>
<protein>
    <submittedName>
        <fullName evidence="5">Acetyltransferase</fullName>
    </submittedName>
</protein>
<dbReference type="InterPro" id="IPR016181">
    <property type="entry name" value="Acyl_CoA_acyltransferase"/>
</dbReference>
<dbReference type="EMBL" id="MU005771">
    <property type="protein sequence ID" value="KAF2708607.1"/>
    <property type="molecule type" value="Genomic_DNA"/>
</dbReference>
<reference evidence="5" key="1">
    <citation type="journal article" date="2020" name="Stud. Mycol.">
        <title>101 Dothideomycetes genomes: a test case for predicting lifestyles and emergence of pathogens.</title>
        <authorList>
            <person name="Haridas S."/>
            <person name="Albert R."/>
            <person name="Binder M."/>
            <person name="Bloem J."/>
            <person name="Labutti K."/>
            <person name="Salamov A."/>
            <person name="Andreopoulos B."/>
            <person name="Baker S."/>
            <person name="Barry K."/>
            <person name="Bills G."/>
            <person name="Bluhm B."/>
            <person name="Cannon C."/>
            <person name="Castanera R."/>
            <person name="Culley D."/>
            <person name="Daum C."/>
            <person name="Ezra D."/>
            <person name="Gonzalez J."/>
            <person name="Henrissat B."/>
            <person name="Kuo A."/>
            <person name="Liang C."/>
            <person name="Lipzen A."/>
            <person name="Lutzoni F."/>
            <person name="Magnuson J."/>
            <person name="Mondo S."/>
            <person name="Nolan M."/>
            <person name="Ohm R."/>
            <person name="Pangilinan J."/>
            <person name="Park H.-J."/>
            <person name="Ramirez L."/>
            <person name="Alfaro M."/>
            <person name="Sun H."/>
            <person name="Tritt A."/>
            <person name="Yoshinaga Y."/>
            <person name="Zwiers L.-H."/>
            <person name="Turgeon B."/>
            <person name="Goodwin S."/>
            <person name="Spatafora J."/>
            <person name="Crous P."/>
            <person name="Grigoriev I."/>
        </authorList>
    </citation>
    <scope>NUCLEOTIDE SEQUENCE</scope>
    <source>
        <strain evidence="5">CBS 279.74</strain>
    </source>
</reference>
<dbReference type="AlphaFoldDB" id="A0A6G1K8B5"/>
<accession>A0A6G1K8B5</accession>
<evidence type="ECO:0000259" key="4">
    <source>
        <dbReference type="PROSITE" id="PS51186"/>
    </source>
</evidence>